<keyword evidence="1" id="KW-0479">Metal-binding</keyword>
<evidence type="ECO:0000256" key="1">
    <source>
        <dbReference type="ARBA" id="ARBA00022723"/>
    </source>
</evidence>
<dbReference type="InterPro" id="IPR017907">
    <property type="entry name" value="Znf_RING_CS"/>
</dbReference>
<dbReference type="PROSITE" id="PS00518">
    <property type="entry name" value="ZF_RING_1"/>
    <property type="match status" value="1"/>
</dbReference>
<evidence type="ECO:0000256" key="4">
    <source>
        <dbReference type="PROSITE-ProRule" id="PRU00175"/>
    </source>
</evidence>
<gene>
    <name evidence="6" type="ORF">SPHA_3694</name>
</gene>
<reference evidence="6" key="1">
    <citation type="submission" date="2021-01" db="EMBL/GenBank/DDBJ databases">
        <authorList>
            <person name="Li R."/>
            <person name="Bekaert M."/>
        </authorList>
    </citation>
    <scope>NUCLEOTIDE SEQUENCE</scope>
    <source>
        <strain evidence="6">Farmed</strain>
    </source>
</reference>
<dbReference type="InterPro" id="IPR027370">
    <property type="entry name" value="Znf-RING_euk"/>
</dbReference>
<dbReference type="InterPro" id="IPR013083">
    <property type="entry name" value="Znf_RING/FYVE/PHD"/>
</dbReference>
<keyword evidence="3" id="KW-0862">Zinc</keyword>
<dbReference type="Pfam" id="PF13445">
    <property type="entry name" value="zf-RING_UBOX"/>
    <property type="match status" value="1"/>
</dbReference>
<dbReference type="Proteomes" id="UP000597762">
    <property type="component" value="Unassembled WGS sequence"/>
</dbReference>
<dbReference type="InterPro" id="IPR001841">
    <property type="entry name" value="Znf_RING"/>
</dbReference>
<dbReference type="GO" id="GO:0008270">
    <property type="term" value="F:zinc ion binding"/>
    <property type="evidence" value="ECO:0007669"/>
    <property type="project" value="UniProtKB-KW"/>
</dbReference>
<dbReference type="PANTHER" id="PTHR25462:SF296">
    <property type="entry name" value="MEIOTIC P26, ISOFORM F"/>
    <property type="match status" value="1"/>
</dbReference>
<name>A0A812ANI4_ACAPH</name>
<evidence type="ECO:0000313" key="7">
    <source>
        <dbReference type="Proteomes" id="UP000597762"/>
    </source>
</evidence>
<sequence length="189" mass="21536">MLTDDISDLPFFEVGRSSAIGSISQMESPILCGPHTSFHSGRQIHTIDPFDLYPKISITVNCFILWETTCSTKLVRNMEELKLERVRNRLLYCPVCLDEFEDPRWLPCLHTVCYQCLQQLKDSSSSVFIQCPECRSNISTRENCFFYVTDINSRHMNIFLLLGSIVSVFFCSRSNVGAPSNTAIITCDI</sequence>
<dbReference type="Gene3D" id="3.30.40.10">
    <property type="entry name" value="Zinc/RING finger domain, C3HC4 (zinc finger)"/>
    <property type="match status" value="1"/>
</dbReference>
<comment type="caution">
    <text evidence="6">The sequence shown here is derived from an EMBL/GenBank/DDBJ whole genome shotgun (WGS) entry which is preliminary data.</text>
</comment>
<feature type="domain" description="RING-type" evidence="5">
    <location>
        <begin position="93"/>
        <end position="135"/>
    </location>
</feature>
<dbReference type="PANTHER" id="PTHR25462">
    <property type="entry name" value="BONUS, ISOFORM C-RELATED"/>
    <property type="match status" value="1"/>
</dbReference>
<dbReference type="InterPro" id="IPR047153">
    <property type="entry name" value="TRIM45/56/19-like"/>
</dbReference>
<organism evidence="6 7">
    <name type="scientific">Acanthosepion pharaonis</name>
    <name type="common">Pharaoh cuttlefish</name>
    <name type="synonym">Sepia pharaonis</name>
    <dbReference type="NCBI Taxonomy" id="158019"/>
    <lineage>
        <taxon>Eukaryota</taxon>
        <taxon>Metazoa</taxon>
        <taxon>Spiralia</taxon>
        <taxon>Lophotrochozoa</taxon>
        <taxon>Mollusca</taxon>
        <taxon>Cephalopoda</taxon>
        <taxon>Coleoidea</taxon>
        <taxon>Decapodiformes</taxon>
        <taxon>Sepiida</taxon>
        <taxon>Sepiina</taxon>
        <taxon>Sepiidae</taxon>
        <taxon>Acanthosepion</taxon>
    </lineage>
</organism>
<keyword evidence="7" id="KW-1185">Reference proteome</keyword>
<evidence type="ECO:0000256" key="2">
    <source>
        <dbReference type="ARBA" id="ARBA00022771"/>
    </source>
</evidence>
<dbReference type="OrthoDB" id="264520at2759"/>
<dbReference type="EMBL" id="CAHIKZ030000112">
    <property type="protein sequence ID" value="CAE1153089.1"/>
    <property type="molecule type" value="Genomic_DNA"/>
</dbReference>
<proteinExistence type="predicted"/>
<dbReference type="PROSITE" id="PS50089">
    <property type="entry name" value="ZF_RING_2"/>
    <property type="match status" value="1"/>
</dbReference>
<evidence type="ECO:0000256" key="3">
    <source>
        <dbReference type="ARBA" id="ARBA00022833"/>
    </source>
</evidence>
<evidence type="ECO:0000259" key="5">
    <source>
        <dbReference type="PROSITE" id="PS50089"/>
    </source>
</evidence>
<dbReference type="SUPFAM" id="SSF57850">
    <property type="entry name" value="RING/U-box"/>
    <property type="match status" value="1"/>
</dbReference>
<keyword evidence="2 4" id="KW-0863">Zinc-finger</keyword>
<accession>A0A812ANI4</accession>
<protein>
    <recommendedName>
        <fullName evidence="5">RING-type domain-containing protein</fullName>
    </recommendedName>
</protein>
<evidence type="ECO:0000313" key="6">
    <source>
        <dbReference type="EMBL" id="CAE1153089.1"/>
    </source>
</evidence>
<dbReference type="SMART" id="SM00184">
    <property type="entry name" value="RING"/>
    <property type="match status" value="1"/>
</dbReference>
<dbReference type="AlphaFoldDB" id="A0A812ANI4"/>